<feature type="signal peptide" evidence="2">
    <location>
        <begin position="1"/>
        <end position="20"/>
    </location>
</feature>
<dbReference type="PANTHER" id="PTHR20959">
    <property type="entry name" value="TRANSPORT AND GOLGI ORGANIZATION PROTEIN 6 FAMILY MEMBER"/>
    <property type="match status" value="1"/>
</dbReference>
<dbReference type="InterPro" id="IPR019451">
    <property type="entry name" value="Rtp1_C1"/>
</dbReference>
<dbReference type="SUPFAM" id="SSF48371">
    <property type="entry name" value="ARM repeat"/>
    <property type="match status" value="1"/>
</dbReference>
<dbReference type="Pfam" id="PF10363">
    <property type="entry name" value="RTP1_C1"/>
    <property type="match status" value="1"/>
</dbReference>
<accession>A0A6P6XWL5</accession>
<dbReference type="InterPro" id="IPR016024">
    <property type="entry name" value="ARM-type_fold"/>
</dbReference>
<keyword evidence="2" id="KW-0732">Signal</keyword>
<protein>
    <submittedName>
        <fullName evidence="5">Uncharacterized protein LOC113791823</fullName>
    </submittedName>
</protein>
<reference evidence="5" key="1">
    <citation type="submission" date="2025-08" db="UniProtKB">
        <authorList>
            <consortium name="RefSeq"/>
        </authorList>
    </citation>
    <scope>IDENTIFICATION</scope>
    <source>
        <strain evidence="5">Airmid</strain>
    </source>
</reference>
<dbReference type="InterPro" id="IPR039600">
    <property type="entry name" value="TANGO6/Rtp1"/>
</dbReference>
<dbReference type="RefSeq" id="XP_027197458.1">
    <property type="nucleotide sequence ID" value="XM_027341657.1"/>
</dbReference>
<comment type="similarity">
    <text evidence="1">Belongs to the Tango6 family.</text>
</comment>
<gene>
    <name evidence="5" type="primary">LOC113791823</name>
</gene>
<dbReference type="CTD" id="79613"/>
<feature type="chain" id="PRO_5027938259" evidence="2">
    <location>
        <begin position="21"/>
        <end position="1084"/>
    </location>
</feature>
<dbReference type="KEGG" id="dpte:113791823"/>
<dbReference type="Gene3D" id="1.25.10.10">
    <property type="entry name" value="Leucine-rich Repeat Variant"/>
    <property type="match status" value="1"/>
</dbReference>
<feature type="domain" description="RNA polymerase II assembly factor Rtp1 C-terminal" evidence="3">
    <location>
        <begin position="840"/>
        <end position="949"/>
    </location>
</feature>
<dbReference type="OrthoDB" id="39591at2759"/>
<evidence type="ECO:0000256" key="1">
    <source>
        <dbReference type="ARBA" id="ARBA00005724"/>
    </source>
</evidence>
<dbReference type="Proteomes" id="UP000515146">
    <property type="component" value="Unplaced"/>
</dbReference>
<dbReference type="GO" id="GO:0009306">
    <property type="term" value="P:protein secretion"/>
    <property type="evidence" value="ECO:0007669"/>
    <property type="project" value="TreeGrafter"/>
</dbReference>
<dbReference type="AlphaFoldDB" id="A0A6P6XWL5"/>
<dbReference type="PANTHER" id="PTHR20959:SF1">
    <property type="entry name" value="TRANSPORT AND GOLGI ORGANIZATION PROTEIN 6 HOMOLOG"/>
    <property type="match status" value="1"/>
</dbReference>
<dbReference type="InParanoid" id="A0A6P6XWL5"/>
<sequence length="1084" mass="125870">MFLHMWIFFLSHFCFGLIMANNIKDFLQILAKWITLVKDNNITDVNAEKWYSCKLSEIDLLNERIEKLISCENFDNHGDHLQQQVQTLFEFFVQLVENLRKNVETILSNNNDSLSTNTSSTNNYEIRKLQAVVIRLSLIMIHTKTVVGLMIGNSLMDHQMNVNHFSPETKISTPAQTLLSTNEESLIRLSLCHSLRLSFKNILKFYLYNSISPVNFEKIFPISLSNDMFDSIEQEKQSVEIFVDDNNFISVKNEGIIKWSLDHENIEKQLTIMKSIYLIYLQLLLIHNENVQRNYCVKLIKQTLRKDCFAILLALSTIYRLQSPKTNLNEELQSIMNQLETQFIENHFNDQTCRSLVIHNLVALLALLSSQHGGPDSETKKLSQIIVNMLRNHLINSGGLRLLIDTTLDSDRQSEHETTIVHRLQAMVTMVITLPVRHKLPYQQKLVSQLLLELLKPDHSGNNQHSPEIYYRFAAMLLDTLNQTEPSLIQKIVFDTIKKSFHSIEHEFTIEETIKIIHRLISNRSCLLKLSNFFPAIFYLRFEFEMAKNQILHISLKEQSEKLIVEMLREIPKSVYMLDDCICSHQSVWLNHFCIEIDQSSHQIKINENSDKCKEPVDSLSQTNVLATFILRLLDQMTIDFRFNFFYLLLEHLMDKNPSTVVLFLIGPFGDRLFGQTISKREQDDREAFIISSQRTIHFLNSTLERIVQRIIQIPDEQNIDDEDFQQYIQIWMETLSICLRILSILIEKIETNSKIIKPNSITIDESNQSIMTILNDLHPCYNSLGILLHNSQTLKWLSPEDNLLSENLYHRFEKLYAKKDIPDYNQQLENNSDLSNPLQLALKDLQNNDFMPGQAHALIIIKKLVLNRHPSILVMFDQVISEVKKILRDSESYLYLAAIRTLSAFAIIHTDRILPILIDELISTETRPLSDRLKIGETIIQLTYSIGDFAHHYSSLLINGMLLGVKSSEPAIRISCLSCLGEFCRRFRYGLSKYMIELMSMIEQIITTDPELEVRRAAVLFLHLLLKGVDHESAILLQNHLKNIKNIILDVGNRTLDDILQRHCSNAYEQISRIAEELLRQNE</sequence>
<evidence type="ECO:0000259" key="3">
    <source>
        <dbReference type="Pfam" id="PF10363"/>
    </source>
</evidence>
<proteinExistence type="inferred from homology"/>
<evidence type="ECO:0000256" key="2">
    <source>
        <dbReference type="SAM" id="SignalP"/>
    </source>
</evidence>
<name>A0A6P6XWL5_DERPT</name>
<evidence type="ECO:0000313" key="5">
    <source>
        <dbReference type="RefSeq" id="XP_027197458.1"/>
    </source>
</evidence>
<evidence type="ECO:0000313" key="4">
    <source>
        <dbReference type="Proteomes" id="UP000515146"/>
    </source>
</evidence>
<organism evidence="4 5">
    <name type="scientific">Dermatophagoides pteronyssinus</name>
    <name type="common">European house dust mite</name>
    <dbReference type="NCBI Taxonomy" id="6956"/>
    <lineage>
        <taxon>Eukaryota</taxon>
        <taxon>Metazoa</taxon>
        <taxon>Ecdysozoa</taxon>
        <taxon>Arthropoda</taxon>
        <taxon>Chelicerata</taxon>
        <taxon>Arachnida</taxon>
        <taxon>Acari</taxon>
        <taxon>Acariformes</taxon>
        <taxon>Sarcoptiformes</taxon>
        <taxon>Astigmata</taxon>
        <taxon>Psoroptidia</taxon>
        <taxon>Analgoidea</taxon>
        <taxon>Pyroglyphidae</taxon>
        <taxon>Dermatophagoidinae</taxon>
        <taxon>Dermatophagoides</taxon>
    </lineage>
</organism>
<keyword evidence="4" id="KW-1185">Reference proteome</keyword>
<dbReference type="InterPro" id="IPR011989">
    <property type="entry name" value="ARM-like"/>
</dbReference>